<evidence type="ECO:0000313" key="2">
    <source>
        <dbReference type="EMBL" id="EGI58592.1"/>
    </source>
</evidence>
<dbReference type="AlphaFoldDB" id="F4X4N8"/>
<evidence type="ECO:0000313" key="3">
    <source>
        <dbReference type="Proteomes" id="UP000007755"/>
    </source>
</evidence>
<evidence type="ECO:0000256" key="1">
    <source>
        <dbReference type="SAM" id="Phobius"/>
    </source>
</evidence>
<keyword evidence="1" id="KW-0812">Transmembrane</keyword>
<dbReference type="EMBL" id="GL888668">
    <property type="protein sequence ID" value="EGI58592.1"/>
    <property type="molecule type" value="Genomic_DNA"/>
</dbReference>
<accession>F4X4N8</accession>
<dbReference type="OrthoDB" id="7700178at2759"/>
<gene>
    <name evidence="2" type="ORF">G5I_13307</name>
</gene>
<keyword evidence="1" id="KW-1133">Transmembrane helix</keyword>
<dbReference type="InParanoid" id="F4X4N8"/>
<feature type="non-terminal residue" evidence="2">
    <location>
        <position position="1"/>
    </location>
</feature>
<reference evidence="2" key="1">
    <citation type="submission" date="2011-02" db="EMBL/GenBank/DDBJ databases">
        <title>The genome of the leaf-cutting ant Acromyrmex echinatior suggests key adaptations to social evolution and fungus farming.</title>
        <authorList>
            <person name="Nygaard S."/>
            <person name="Zhang G."/>
        </authorList>
    </citation>
    <scope>NUCLEOTIDE SEQUENCE</scope>
</reference>
<proteinExistence type="predicted"/>
<sequence>LALFMIIPMSPQIMDIVMPLNNTRPRKLLIEVEYRVDREKYYYPILFHSYVAIVLIISIIVCVDTTYISYVEHGCSLFAAIGYRLEHVISKGHIDKTSYFAKSKERTYQDVKIEDTCFKEKEIFYEFVTCLRKHQLAIKFVFLEY</sequence>
<name>F4X4N8_ACREC</name>
<feature type="transmembrane region" description="Helical" evidence="1">
    <location>
        <begin position="41"/>
        <end position="63"/>
    </location>
</feature>
<keyword evidence="1" id="KW-0472">Membrane</keyword>
<dbReference type="Proteomes" id="UP000007755">
    <property type="component" value="Unassembled WGS sequence"/>
</dbReference>
<organism evidence="3">
    <name type="scientific">Acromyrmex echinatior</name>
    <name type="common">Panamanian leafcutter ant</name>
    <name type="synonym">Acromyrmex octospinosus echinatior</name>
    <dbReference type="NCBI Taxonomy" id="103372"/>
    <lineage>
        <taxon>Eukaryota</taxon>
        <taxon>Metazoa</taxon>
        <taxon>Ecdysozoa</taxon>
        <taxon>Arthropoda</taxon>
        <taxon>Hexapoda</taxon>
        <taxon>Insecta</taxon>
        <taxon>Pterygota</taxon>
        <taxon>Neoptera</taxon>
        <taxon>Endopterygota</taxon>
        <taxon>Hymenoptera</taxon>
        <taxon>Apocrita</taxon>
        <taxon>Aculeata</taxon>
        <taxon>Formicoidea</taxon>
        <taxon>Formicidae</taxon>
        <taxon>Myrmicinae</taxon>
        <taxon>Acromyrmex</taxon>
    </lineage>
</organism>
<keyword evidence="3" id="KW-1185">Reference proteome</keyword>
<protein>
    <submittedName>
        <fullName evidence="2">Uncharacterized protein</fullName>
    </submittedName>
</protein>